<evidence type="ECO:0000256" key="8">
    <source>
        <dbReference type="RuleBase" id="RU003560"/>
    </source>
</evidence>
<dbReference type="Pfam" id="PF00202">
    <property type="entry name" value="Aminotran_3"/>
    <property type="match status" value="1"/>
</dbReference>
<dbReference type="InterPro" id="IPR005814">
    <property type="entry name" value="Aminotrans_3"/>
</dbReference>
<dbReference type="GO" id="GO:0008453">
    <property type="term" value="F:alanine-glyoxylate transaminase activity"/>
    <property type="evidence" value="ECO:0007669"/>
    <property type="project" value="UniProtKB-EC"/>
</dbReference>
<dbReference type="CDD" id="cd00610">
    <property type="entry name" value="OAT_like"/>
    <property type="match status" value="1"/>
</dbReference>
<dbReference type="PANTHER" id="PTHR45688:SF3">
    <property type="entry name" value="ALANINE--GLYOXYLATE AMINOTRANSFERASE 2, MITOCHONDRIAL"/>
    <property type="match status" value="1"/>
</dbReference>
<organism evidence="9 10">
    <name type="scientific">Achromobacter veterisilvae</name>
    <dbReference type="NCBI Taxonomy" id="2069367"/>
    <lineage>
        <taxon>Bacteria</taxon>
        <taxon>Pseudomonadati</taxon>
        <taxon>Pseudomonadota</taxon>
        <taxon>Betaproteobacteria</taxon>
        <taxon>Burkholderiales</taxon>
        <taxon>Alcaligenaceae</taxon>
        <taxon>Achromobacter</taxon>
    </lineage>
</organism>
<gene>
    <name evidence="9" type="primary">argD_1</name>
    <name evidence="9" type="ORF">AVE30378_04428</name>
</gene>
<dbReference type="GO" id="GO:0030170">
    <property type="term" value="F:pyridoxal phosphate binding"/>
    <property type="evidence" value="ECO:0007669"/>
    <property type="project" value="InterPro"/>
</dbReference>
<evidence type="ECO:0000256" key="2">
    <source>
        <dbReference type="ARBA" id="ARBA00008954"/>
    </source>
</evidence>
<evidence type="ECO:0000256" key="6">
    <source>
        <dbReference type="ARBA" id="ARBA00022679"/>
    </source>
</evidence>
<evidence type="ECO:0000256" key="3">
    <source>
        <dbReference type="ARBA" id="ARBA00011881"/>
    </source>
</evidence>
<evidence type="ECO:0000256" key="7">
    <source>
        <dbReference type="ARBA" id="ARBA00022898"/>
    </source>
</evidence>
<dbReference type="EC" id="2.6.1.44" evidence="4"/>
<dbReference type="Proteomes" id="UP000289465">
    <property type="component" value="Unassembled WGS sequence"/>
</dbReference>
<keyword evidence="7 8" id="KW-0663">Pyridoxal phosphate</keyword>
<dbReference type="AlphaFoldDB" id="A0A446CTE7"/>
<dbReference type="PIRSF" id="PIRSF000521">
    <property type="entry name" value="Transaminase_4ab_Lys_Orn"/>
    <property type="match status" value="1"/>
</dbReference>
<evidence type="ECO:0000313" key="10">
    <source>
        <dbReference type="Proteomes" id="UP000289465"/>
    </source>
</evidence>
<keyword evidence="5 9" id="KW-0032">Aminotransferase</keyword>
<comment type="subunit">
    <text evidence="3">Homotetramer.</text>
</comment>
<evidence type="ECO:0000256" key="5">
    <source>
        <dbReference type="ARBA" id="ARBA00022576"/>
    </source>
</evidence>
<dbReference type="InterPro" id="IPR015421">
    <property type="entry name" value="PyrdxlP-dep_Trfase_major"/>
</dbReference>
<dbReference type="OrthoDB" id="3398487at2"/>
<dbReference type="Gene3D" id="3.40.640.10">
    <property type="entry name" value="Type I PLP-dependent aspartate aminotransferase-like (Major domain)"/>
    <property type="match status" value="1"/>
</dbReference>
<dbReference type="RefSeq" id="WP_129243452.1">
    <property type="nucleotide sequence ID" value="NZ_UFQC01000027.1"/>
</dbReference>
<sequence>MAQHTSSGSSGAALDTHLIPGSSLVEPVIVSGAACEVVDEAGNTYLDLEAGPGVNSVGHCHPKVVKAIQDQATRLLQGPGRNHSRVTSELAARITRESDGRLSRVFFTNSGAESNDGAIKLAFKHATNTGKKGYGVLAMEHSFHGRTSLALSLTGNAARKKGFGPYAALPGVVHVSAPYCYRCPYSSHNKNNDGGCGLKCADAIEDAIKVRMQSAPAVLISESILCVGGVLTPPKHYWPRVQDICRKHGITLVIDEVFAGWGRTGKTFGYQHWDVQPDIVTFAKAIGGGVPIGGFMATETLGTAFEEGDHFTTFGSNNQIGMAAGHAVLDILEEERLADNARVCGEYFLEGFKRLAGKYEVIGDVRGIGLMIGVELVKNRETREPYPELVKAMHAALRERKLLISTTGTYASTLRITPPLVITREQVDHALRIFDETFAALGRV</sequence>
<dbReference type="EMBL" id="UFQC01000027">
    <property type="protein sequence ID" value="SSW71111.1"/>
    <property type="molecule type" value="Genomic_DNA"/>
</dbReference>
<reference evidence="9 10" key="1">
    <citation type="submission" date="2018-07" db="EMBL/GenBank/DDBJ databases">
        <authorList>
            <person name="Peeters C."/>
        </authorList>
    </citation>
    <scope>NUCLEOTIDE SEQUENCE [LARGE SCALE GENOMIC DNA]</scope>
    <source>
        <strain evidence="9 10">LMG 30378</strain>
    </source>
</reference>
<accession>A0A446CTE7</accession>
<dbReference type="InterPro" id="IPR015424">
    <property type="entry name" value="PyrdxlP-dep_Trfase"/>
</dbReference>
<evidence type="ECO:0000313" key="9">
    <source>
        <dbReference type="EMBL" id="SSW71111.1"/>
    </source>
</evidence>
<dbReference type="Gene3D" id="3.90.1150.10">
    <property type="entry name" value="Aspartate Aminotransferase, domain 1"/>
    <property type="match status" value="1"/>
</dbReference>
<evidence type="ECO:0000256" key="4">
    <source>
        <dbReference type="ARBA" id="ARBA00013049"/>
    </source>
</evidence>
<proteinExistence type="inferred from homology"/>
<evidence type="ECO:0000256" key="1">
    <source>
        <dbReference type="ARBA" id="ARBA00001933"/>
    </source>
</evidence>
<dbReference type="SUPFAM" id="SSF53383">
    <property type="entry name" value="PLP-dependent transferases"/>
    <property type="match status" value="1"/>
</dbReference>
<name>A0A446CTE7_9BURK</name>
<keyword evidence="6 9" id="KW-0808">Transferase</keyword>
<protein>
    <recommendedName>
        <fullName evidence="4">alanine--glyoxylate transaminase</fullName>
        <ecNumber evidence="4">2.6.1.44</ecNumber>
    </recommendedName>
</protein>
<dbReference type="InterPro" id="IPR015422">
    <property type="entry name" value="PyrdxlP-dep_Trfase_small"/>
</dbReference>
<dbReference type="PANTHER" id="PTHR45688">
    <property type="match status" value="1"/>
</dbReference>
<comment type="similarity">
    <text evidence="2 8">Belongs to the class-III pyridoxal-phosphate-dependent aminotransferase family.</text>
</comment>
<comment type="cofactor">
    <cofactor evidence="1">
        <name>pyridoxal 5'-phosphate</name>
        <dbReference type="ChEBI" id="CHEBI:597326"/>
    </cofactor>
</comment>